<protein>
    <submittedName>
        <fullName evidence="1">Uncharacterized protein</fullName>
    </submittedName>
</protein>
<evidence type="ECO:0000313" key="1">
    <source>
        <dbReference type="EMBL" id="EPQ21031.1"/>
    </source>
</evidence>
<name>A0A829HNB2_9MYCO</name>
<comment type="caution">
    <text evidence="1">The sequence shown here is derived from an EMBL/GenBank/DDBJ whole genome shotgun (WGS) entry which is preliminary data.</text>
</comment>
<dbReference type="RefSeq" id="WP_020724523.1">
    <property type="nucleotide sequence ID" value="NZ_ATFQ01000040.1"/>
</dbReference>
<dbReference type="EMBL" id="ATFQ01000040">
    <property type="protein sequence ID" value="EPQ21031.1"/>
    <property type="molecule type" value="Genomic_DNA"/>
</dbReference>
<reference evidence="1 2" key="1">
    <citation type="journal article" date="2013" name="Genome Announc.">
        <title>Genome Sequence of an Epidemic Isolate of Mycobacterium abscessus subsp. bolletii from Rio de Janeiro, Brazil.</title>
        <authorList>
            <person name="Davidson R.M."/>
            <person name="Reynolds P.R."/>
            <person name="Farias-Hesson E."/>
            <person name="Duarte R.S."/>
            <person name="Jackson M."/>
            <person name="Strong M."/>
        </authorList>
    </citation>
    <scope>NUCLEOTIDE SEQUENCE [LARGE SCALE GENOMIC DNA]</scope>
    <source>
        <strain evidence="1 2">CRM-0020</strain>
    </source>
</reference>
<proteinExistence type="predicted"/>
<dbReference type="Proteomes" id="UP000014969">
    <property type="component" value="Unassembled WGS sequence"/>
</dbReference>
<gene>
    <name evidence="1" type="ORF">J108_23770</name>
</gene>
<organism evidence="1 2">
    <name type="scientific">Mycobacteroides abscessus subsp. bolletii CRM-0020</name>
    <dbReference type="NCBI Taxonomy" id="1306401"/>
    <lineage>
        <taxon>Bacteria</taxon>
        <taxon>Bacillati</taxon>
        <taxon>Actinomycetota</taxon>
        <taxon>Actinomycetes</taxon>
        <taxon>Mycobacteriales</taxon>
        <taxon>Mycobacteriaceae</taxon>
        <taxon>Mycobacteroides</taxon>
        <taxon>Mycobacteroides abscessus</taxon>
    </lineage>
</organism>
<dbReference type="AlphaFoldDB" id="A0A829HNB2"/>
<evidence type="ECO:0000313" key="2">
    <source>
        <dbReference type="Proteomes" id="UP000014969"/>
    </source>
</evidence>
<sequence>MSTDKPAPLPAFCITFDGPVTLFGINDEAFDKWIAESDPEDCYWSLPSRLSESPSADLSRLVDEATENGVINSDERLELQLCGDEDADSSGFWVFVANRRGKDGERQIPLLAGWSEVEYPSEGAAFAAATRDQLEHVLSYANSILPQA</sequence>
<accession>A0A829HNB2</accession>